<comment type="caution">
    <text evidence="3">The sequence shown here is derived from an EMBL/GenBank/DDBJ whole genome shotgun (WGS) entry which is preliminary data.</text>
</comment>
<feature type="signal peptide" evidence="2">
    <location>
        <begin position="1"/>
        <end position="29"/>
    </location>
</feature>
<name>H3SHM2_9BACL</name>
<dbReference type="AlphaFoldDB" id="H3SHM2"/>
<evidence type="ECO:0000256" key="2">
    <source>
        <dbReference type="SAM" id="SignalP"/>
    </source>
</evidence>
<dbReference type="OrthoDB" id="2679013at2"/>
<feature type="chain" id="PRO_5003591671" evidence="2">
    <location>
        <begin position="30"/>
        <end position="278"/>
    </location>
</feature>
<dbReference type="PROSITE" id="PS51257">
    <property type="entry name" value="PROKAR_LIPOPROTEIN"/>
    <property type="match status" value="1"/>
</dbReference>
<dbReference type="Proteomes" id="UP000003900">
    <property type="component" value="Unassembled WGS sequence"/>
</dbReference>
<dbReference type="EMBL" id="AHKH01000038">
    <property type="protein sequence ID" value="EHQ61414.1"/>
    <property type="molecule type" value="Genomic_DNA"/>
</dbReference>
<dbReference type="PATRIC" id="fig|1131935.3.peg.3154"/>
<feature type="coiled-coil region" evidence="1">
    <location>
        <begin position="57"/>
        <end position="117"/>
    </location>
</feature>
<evidence type="ECO:0000313" key="4">
    <source>
        <dbReference type="Proteomes" id="UP000003900"/>
    </source>
</evidence>
<evidence type="ECO:0000256" key="1">
    <source>
        <dbReference type="SAM" id="Coils"/>
    </source>
</evidence>
<dbReference type="RefSeq" id="WP_006677533.1">
    <property type="nucleotide sequence ID" value="NZ_AHKH01000038.1"/>
</dbReference>
<keyword evidence="4" id="KW-1185">Reference proteome</keyword>
<reference evidence="3 4" key="1">
    <citation type="journal article" date="2012" name="J. Bacteriol.">
        <title>Genome Sequence of the Pattern-Forming Social Bacterium Paenibacillus dendritiformis C454 Chiral Morphotype.</title>
        <authorList>
            <person name="Sirota-Madi A."/>
            <person name="Olender T."/>
            <person name="Helman Y."/>
            <person name="Brainis I."/>
            <person name="Finkelshtein A."/>
            <person name="Roth D."/>
            <person name="Hagai E."/>
            <person name="Leshkowitz D."/>
            <person name="Brodsky L."/>
            <person name="Galatenko V."/>
            <person name="Nikolaev V."/>
            <person name="Gutnick D.L."/>
            <person name="Lancet D."/>
            <person name="Ben-Jacob E."/>
        </authorList>
    </citation>
    <scope>NUCLEOTIDE SEQUENCE [LARGE SCALE GENOMIC DNA]</scope>
    <source>
        <strain evidence="3 4">C454</strain>
    </source>
</reference>
<keyword evidence="2" id="KW-0732">Signal</keyword>
<organism evidence="3 4">
    <name type="scientific">Paenibacillus dendritiformis C454</name>
    <dbReference type="NCBI Taxonomy" id="1131935"/>
    <lineage>
        <taxon>Bacteria</taxon>
        <taxon>Bacillati</taxon>
        <taxon>Bacillota</taxon>
        <taxon>Bacilli</taxon>
        <taxon>Bacillales</taxon>
        <taxon>Paenibacillaceae</taxon>
        <taxon>Paenibacillus</taxon>
    </lineage>
</organism>
<accession>H3SHM2</accession>
<keyword evidence="1" id="KW-0175">Coiled coil</keyword>
<gene>
    <name evidence="3" type="ORF">PDENDC454_15187</name>
</gene>
<evidence type="ECO:0000313" key="3">
    <source>
        <dbReference type="EMBL" id="EHQ61414.1"/>
    </source>
</evidence>
<proteinExistence type="predicted"/>
<sequence>MMKKQPGAIMAVILIALACLLAGPAALHAASAELSATAKAAFDKIVAAAERTQADKLTQLYRELLQLETAEREWQEKTKRLHYDNAEALTVIRQQLKRMHEEKLKRLNSQVQEAKKKYQPLFDAYSALNKQISAAKIWKNKQLNAALRLQHTGMKPLVQTAREDIRRRQAALKAAKQARTDAVKRIRHTLSAIDTVKVQIKRAKSAASTYKSRLSAARSTLSQAARKGDASASLKALTSMTASSRQRIERSRQVFQLEQKIGDILQKAKTQLQSYSAS</sequence>
<protein>
    <submittedName>
        <fullName evidence="3">Uncharacterized protein</fullName>
    </submittedName>
</protein>